<organism evidence="1 2">
    <name type="scientific">Camelina sativa</name>
    <name type="common">False flax</name>
    <name type="synonym">Myagrum sativum</name>
    <dbReference type="NCBI Taxonomy" id="90675"/>
    <lineage>
        <taxon>Eukaryota</taxon>
        <taxon>Viridiplantae</taxon>
        <taxon>Streptophyta</taxon>
        <taxon>Embryophyta</taxon>
        <taxon>Tracheophyta</taxon>
        <taxon>Spermatophyta</taxon>
        <taxon>Magnoliopsida</taxon>
        <taxon>eudicotyledons</taxon>
        <taxon>Gunneridae</taxon>
        <taxon>Pentapetalae</taxon>
        <taxon>rosids</taxon>
        <taxon>malvids</taxon>
        <taxon>Brassicales</taxon>
        <taxon>Brassicaceae</taxon>
        <taxon>Camelineae</taxon>
        <taxon>Camelina</taxon>
    </lineage>
</organism>
<evidence type="ECO:0000313" key="1">
    <source>
        <dbReference type="Proteomes" id="UP000694864"/>
    </source>
</evidence>
<dbReference type="Proteomes" id="UP000694864">
    <property type="component" value="Unplaced"/>
</dbReference>
<dbReference type="GeneID" id="109131580"/>
<dbReference type="PANTHER" id="PTHR33116:SF86">
    <property type="entry name" value="REVERSE TRANSCRIPTASE DOMAIN-CONTAINING PROTEIN"/>
    <property type="match status" value="1"/>
</dbReference>
<accession>A0ABM1RGW0</accession>
<proteinExistence type="predicted"/>
<reference evidence="2" key="2">
    <citation type="submission" date="2025-08" db="UniProtKB">
        <authorList>
            <consortium name="RefSeq"/>
        </authorList>
    </citation>
    <scope>IDENTIFICATION</scope>
    <source>
        <tissue evidence="2">Leaf</tissue>
    </source>
</reference>
<reference evidence="1" key="1">
    <citation type="journal article" date="2014" name="Nat. Commun.">
        <title>The emerging biofuel crop Camelina sativa retains a highly undifferentiated hexaploid genome structure.</title>
        <authorList>
            <person name="Kagale S."/>
            <person name="Koh C."/>
            <person name="Nixon J."/>
            <person name="Bollina V."/>
            <person name="Clarke W.E."/>
            <person name="Tuteja R."/>
            <person name="Spillane C."/>
            <person name="Robinson S.J."/>
            <person name="Links M.G."/>
            <person name="Clarke C."/>
            <person name="Higgins E.E."/>
            <person name="Huebert T."/>
            <person name="Sharpe A.G."/>
            <person name="Parkin I.A."/>
        </authorList>
    </citation>
    <scope>NUCLEOTIDE SEQUENCE [LARGE SCALE GENOMIC DNA]</scope>
    <source>
        <strain evidence="1">cv. DH55</strain>
    </source>
</reference>
<sequence>MSTFWWSSMENHRKIHWIACDRLCLTKDQGGLGFKDIELFNQALLAKQAWRLIHYPNCLFSRFMKSRYFNDMPFMLADYGKRPSFAWRSILHERALLEKGLNQRVGDGVSLKVWTSLWLEDDRIRAPLMKNILVDLELSVHELINQDTRDWCPTALEEHFFH</sequence>
<protein>
    <submittedName>
        <fullName evidence="2">Uncharacterized protein LOC109131580</fullName>
    </submittedName>
</protein>
<keyword evidence="1" id="KW-1185">Reference proteome</keyword>
<gene>
    <name evidence="2" type="primary">LOC109131580</name>
</gene>
<name>A0ABM1RGW0_CAMSA</name>
<dbReference type="PANTHER" id="PTHR33116">
    <property type="entry name" value="REVERSE TRANSCRIPTASE ZINC-BINDING DOMAIN-CONTAINING PROTEIN-RELATED-RELATED"/>
    <property type="match status" value="1"/>
</dbReference>
<evidence type="ECO:0000313" key="2">
    <source>
        <dbReference type="RefSeq" id="XP_019098248.1"/>
    </source>
</evidence>
<dbReference type="RefSeq" id="XP_019098248.1">
    <property type="nucleotide sequence ID" value="XM_019242703.1"/>
</dbReference>